<gene>
    <name evidence="2" type="ORF">GII31_18345</name>
</gene>
<feature type="region of interest" description="Disordered" evidence="1">
    <location>
        <begin position="102"/>
        <end position="170"/>
    </location>
</feature>
<feature type="compositionally biased region" description="Low complexity" evidence="1">
    <location>
        <begin position="125"/>
        <end position="137"/>
    </location>
</feature>
<keyword evidence="3" id="KW-1185">Reference proteome</keyword>
<dbReference type="Proteomes" id="UP001059836">
    <property type="component" value="Chromosome"/>
</dbReference>
<feature type="compositionally biased region" description="Pro residues" evidence="1">
    <location>
        <begin position="138"/>
        <end position="154"/>
    </location>
</feature>
<organism evidence="2 3">
    <name type="scientific">Gordonia pseudamarae</name>
    <dbReference type="NCBI Taxonomy" id="2831662"/>
    <lineage>
        <taxon>Bacteria</taxon>
        <taxon>Bacillati</taxon>
        <taxon>Actinomycetota</taxon>
        <taxon>Actinomycetes</taxon>
        <taxon>Mycobacteriales</taxon>
        <taxon>Gordoniaceae</taxon>
        <taxon>Gordonia</taxon>
    </lineage>
</organism>
<evidence type="ECO:0000313" key="3">
    <source>
        <dbReference type="Proteomes" id="UP001059836"/>
    </source>
</evidence>
<evidence type="ECO:0000256" key="1">
    <source>
        <dbReference type="SAM" id="MobiDB-lite"/>
    </source>
</evidence>
<evidence type="ECO:0000313" key="2">
    <source>
        <dbReference type="EMBL" id="QHN36559.1"/>
    </source>
</evidence>
<protein>
    <submittedName>
        <fullName evidence="2">DUF3349 domain-containing protein</fullName>
    </submittedName>
</protein>
<sequence length="170" mass="18385">MVDRPQLLKKIVEWLRAGYPNGVPQGDYIPLVALLRRQLSADELDQVTGDLIDDSLQALEPISKIDAGVRITKVTEELPHEADIARVRQLLIAAGWPFDDEPLADTLFPHRRPPDGDRPDPPPAATTGPESPQAQPLPSEPPQAEPPQAEPPPAGQHGAGVQDDETGDDS</sequence>
<dbReference type="Pfam" id="PF11829">
    <property type="entry name" value="DUF3349"/>
    <property type="match status" value="1"/>
</dbReference>
<name>A0ABX6IL23_9ACTN</name>
<reference evidence="2" key="1">
    <citation type="journal article" date="2021" name="Nat. Microbiol.">
        <title>Cocultivation of an ultrasmall environmental parasitic bacterium with lytic ability against bacteria associated with wastewater foams.</title>
        <authorList>
            <person name="Batinovic S."/>
            <person name="Rose J.J.A."/>
            <person name="Ratcliffe J."/>
            <person name="Seviour R.J."/>
            <person name="Petrovski S."/>
        </authorList>
    </citation>
    <scope>NUCLEOTIDE SEQUENCE</scope>
    <source>
        <strain evidence="2">CON9</strain>
    </source>
</reference>
<dbReference type="InterPro" id="IPR021784">
    <property type="entry name" value="DUF3349"/>
</dbReference>
<dbReference type="EMBL" id="CP045809">
    <property type="protein sequence ID" value="QHN36559.1"/>
    <property type="molecule type" value="Genomic_DNA"/>
</dbReference>
<dbReference type="Gene3D" id="1.10.150.430">
    <property type="entry name" value="DUF3349, helical bundle"/>
    <property type="match status" value="1"/>
</dbReference>
<proteinExistence type="predicted"/>
<accession>A0ABX6IL23</accession>
<dbReference type="InterPro" id="IPR044918">
    <property type="entry name" value="DUF3349_helical"/>
</dbReference>